<sequence length="168" mass="18769">MWNSSENAWMEFKLQLDCFGLMEKVESTTIYLQYCRINRSFGLCTADLKQSSSNSFLLDLALGKVSVFEDPLRLSTGAECLSTYCNRFAIDRLQVALVCGICRQAISICRQAELVLPKHRTLAFLSVTSVDRSLSICRQVLSALFCLITTVASIDICLGVCRQMLDVS</sequence>
<accession>A0A843U087</accession>
<proteinExistence type="predicted"/>
<organism evidence="1 2">
    <name type="scientific">Colocasia esculenta</name>
    <name type="common">Wild taro</name>
    <name type="synonym">Arum esculentum</name>
    <dbReference type="NCBI Taxonomy" id="4460"/>
    <lineage>
        <taxon>Eukaryota</taxon>
        <taxon>Viridiplantae</taxon>
        <taxon>Streptophyta</taxon>
        <taxon>Embryophyta</taxon>
        <taxon>Tracheophyta</taxon>
        <taxon>Spermatophyta</taxon>
        <taxon>Magnoliopsida</taxon>
        <taxon>Liliopsida</taxon>
        <taxon>Araceae</taxon>
        <taxon>Aroideae</taxon>
        <taxon>Colocasieae</taxon>
        <taxon>Colocasia</taxon>
    </lineage>
</organism>
<keyword evidence="2" id="KW-1185">Reference proteome</keyword>
<protein>
    <submittedName>
        <fullName evidence="1">Uncharacterized protein</fullName>
    </submittedName>
</protein>
<name>A0A843U087_COLES</name>
<gene>
    <name evidence="1" type="ORF">Taro_007419</name>
</gene>
<dbReference type="EMBL" id="NMUH01000233">
    <property type="protein sequence ID" value="MQL75043.1"/>
    <property type="molecule type" value="Genomic_DNA"/>
</dbReference>
<dbReference type="AlphaFoldDB" id="A0A843U087"/>
<evidence type="ECO:0000313" key="2">
    <source>
        <dbReference type="Proteomes" id="UP000652761"/>
    </source>
</evidence>
<comment type="caution">
    <text evidence="1">The sequence shown here is derived from an EMBL/GenBank/DDBJ whole genome shotgun (WGS) entry which is preliminary data.</text>
</comment>
<dbReference type="Proteomes" id="UP000652761">
    <property type="component" value="Unassembled WGS sequence"/>
</dbReference>
<evidence type="ECO:0000313" key="1">
    <source>
        <dbReference type="EMBL" id="MQL75043.1"/>
    </source>
</evidence>
<reference evidence="1" key="1">
    <citation type="submission" date="2017-07" db="EMBL/GenBank/DDBJ databases">
        <title>Taro Niue Genome Assembly and Annotation.</title>
        <authorList>
            <person name="Atibalentja N."/>
            <person name="Keating K."/>
            <person name="Fields C.J."/>
        </authorList>
    </citation>
    <scope>NUCLEOTIDE SEQUENCE</scope>
    <source>
        <strain evidence="1">Niue_2</strain>
        <tissue evidence="1">Leaf</tissue>
    </source>
</reference>